<dbReference type="PRINTS" id="PR00411">
    <property type="entry name" value="PNDRDTASEI"/>
</dbReference>
<keyword evidence="8" id="KW-1185">Reference proteome</keyword>
<evidence type="ECO:0000256" key="1">
    <source>
        <dbReference type="ARBA" id="ARBA00001974"/>
    </source>
</evidence>
<gene>
    <name evidence="7" type="ORF">SM757_31470</name>
</gene>
<evidence type="ECO:0000256" key="2">
    <source>
        <dbReference type="ARBA" id="ARBA00007532"/>
    </source>
</evidence>
<dbReference type="PANTHER" id="PTHR42737:SF2">
    <property type="entry name" value="GLUTATHIONE REDUCTASE"/>
    <property type="match status" value="1"/>
</dbReference>
<keyword evidence="5" id="KW-0676">Redox-active center</keyword>
<comment type="caution">
    <text evidence="7">The sequence shown here is derived from an EMBL/GenBank/DDBJ whole genome shotgun (WGS) entry which is preliminary data.</text>
</comment>
<dbReference type="Proteomes" id="UP001293718">
    <property type="component" value="Unassembled WGS sequence"/>
</dbReference>
<feature type="domain" description="FAD/NAD(P)-binding" evidence="6">
    <location>
        <begin position="13"/>
        <end position="133"/>
    </location>
</feature>
<evidence type="ECO:0000256" key="5">
    <source>
        <dbReference type="ARBA" id="ARBA00023284"/>
    </source>
</evidence>
<dbReference type="RefSeq" id="WP_322468367.1">
    <property type="nucleotide sequence ID" value="NZ_JAXOJX010000096.1"/>
</dbReference>
<evidence type="ECO:0000313" key="7">
    <source>
        <dbReference type="EMBL" id="MDZ5461102.1"/>
    </source>
</evidence>
<evidence type="ECO:0000256" key="4">
    <source>
        <dbReference type="ARBA" id="ARBA00023157"/>
    </source>
</evidence>
<dbReference type="Pfam" id="PF07992">
    <property type="entry name" value="Pyr_redox_2"/>
    <property type="match status" value="1"/>
</dbReference>
<dbReference type="InterPro" id="IPR036188">
    <property type="entry name" value="FAD/NAD-bd_sf"/>
</dbReference>
<dbReference type="InterPro" id="IPR023753">
    <property type="entry name" value="FAD/NAD-binding_dom"/>
</dbReference>
<evidence type="ECO:0000259" key="6">
    <source>
        <dbReference type="Pfam" id="PF07992"/>
    </source>
</evidence>
<dbReference type="EMBL" id="JAXOJX010000096">
    <property type="protein sequence ID" value="MDZ5461102.1"/>
    <property type="molecule type" value="Genomic_DNA"/>
</dbReference>
<evidence type="ECO:0000256" key="3">
    <source>
        <dbReference type="ARBA" id="ARBA00023002"/>
    </source>
</evidence>
<sequence length="138" mass="14792">MYAASYAQLLRETPSYGWTGVAGRFEMARWADAKAREIARLETIYRGMLADTGVELVDGCARLRVPGEVEVAGRVLRCERVLVATGGSPVRDALPGLDLAMTSNEVLDLRDVPSTLLVIGGGYIAVEFASILAGRTSC</sequence>
<comment type="cofactor">
    <cofactor evidence="1">
        <name>FAD</name>
        <dbReference type="ChEBI" id="CHEBI:57692"/>
    </cofactor>
</comment>
<dbReference type="PANTHER" id="PTHR42737">
    <property type="entry name" value="GLUTATHIONE REDUCTASE"/>
    <property type="match status" value="1"/>
</dbReference>
<comment type="similarity">
    <text evidence="2">Belongs to the class-I pyridine nucleotide-disulfide oxidoreductase family.</text>
</comment>
<accession>A0ABU5IQF4</accession>
<dbReference type="PRINTS" id="PR00368">
    <property type="entry name" value="FADPNR"/>
</dbReference>
<dbReference type="InterPro" id="IPR046952">
    <property type="entry name" value="GSHR/TRXR-like"/>
</dbReference>
<reference evidence="7 8" key="1">
    <citation type="submission" date="2023-11" db="EMBL/GenBank/DDBJ databases">
        <title>Draft genome of Azohydromonas lata strain H1 (DSM1123), a polyhydroxyalkanoate producer.</title>
        <authorList>
            <person name="Traversa D."/>
            <person name="D'Addabbo P."/>
            <person name="Pazzani C."/>
            <person name="Manzari C."/>
            <person name="Chiara M."/>
            <person name="Scrascia M."/>
        </authorList>
    </citation>
    <scope>NUCLEOTIDE SEQUENCE [LARGE SCALE GENOMIC DNA]</scope>
    <source>
        <strain evidence="7 8">H1</strain>
    </source>
</reference>
<proteinExistence type="inferred from homology"/>
<protein>
    <submittedName>
        <fullName evidence="7">FAD-dependent oxidoreductase</fullName>
    </submittedName>
</protein>
<dbReference type="SUPFAM" id="SSF51905">
    <property type="entry name" value="FAD/NAD(P)-binding domain"/>
    <property type="match status" value="1"/>
</dbReference>
<keyword evidence="4" id="KW-1015">Disulfide bond</keyword>
<keyword evidence="3" id="KW-0560">Oxidoreductase</keyword>
<name>A0ABU5IQF4_9BURK</name>
<organism evidence="7 8">
    <name type="scientific">Azohydromonas lata</name>
    <dbReference type="NCBI Taxonomy" id="45677"/>
    <lineage>
        <taxon>Bacteria</taxon>
        <taxon>Pseudomonadati</taxon>
        <taxon>Pseudomonadota</taxon>
        <taxon>Betaproteobacteria</taxon>
        <taxon>Burkholderiales</taxon>
        <taxon>Sphaerotilaceae</taxon>
        <taxon>Azohydromonas</taxon>
    </lineage>
</organism>
<evidence type="ECO:0000313" key="8">
    <source>
        <dbReference type="Proteomes" id="UP001293718"/>
    </source>
</evidence>
<dbReference type="Gene3D" id="3.50.50.60">
    <property type="entry name" value="FAD/NAD(P)-binding domain"/>
    <property type="match status" value="2"/>
</dbReference>